<dbReference type="Proteomes" id="UP000279307">
    <property type="component" value="Chromosome 1"/>
</dbReference>
<dbReference type="InterPro" id="IPR010776">
    <property type="entry name" value="Hop2_WH_dom"/>
</dbReference>
<accession>A0A3L8E535</accession>
<dbReference type="OrthoDB" id="272266at2759"/>
<dbReference type="AlphaFoldDB" id="A0A3L8E535"/>
<sequence length="207" mass="24460">MNEEMAIYDTISEYMKTQNRPYSVNDLVTSLHTYKYSKPEVQQVMNQLVTDGKLFVKVYGNQKIYCAVQHLTCNTDELVRIDKELQTHAYDIERKYQEVINRIKEQEALLICLKSSLSLKQAKEEEVVLLDSVIKLKHELDEQNMTKNRIEDLRQSKRKAQEQVDEYSREYFKRKRICTEIIDTILENYPGTKDQLYDEAGIESMSI</sequence>
<dbReference type="GO" id="GO:0120230">
    <property type="term" value="F:recombinase activator activity"/>
    <property type="evidence" value="ECO:0007669"/>
    <property type="project" value="TreeGrafter"/>
</dbReference>
<dbReference type="GO" id="GO:0007129">
    <property type="term" value="P:homologous chromosome pairing at meiosis"/>
    <property type="evidence" value="ECO:0007669"/>
    <property type="project" value="TreeGrafter"/>
</dbReference>
<proteinExistence type="inferred from homology"/>
<name>A0A3L8E535_OOCBI</name>
<organism evidence="8 9">
    <name type="scientific">Ooceraea biroi</name>
    <name type="common">Clonal raider ant</name>
    <name type="synonym">Cerapachys biroi</name>
    <dbReference type="NCBI Taxonomy" id="2015173"/>
    <lineage>
        <taxon>Eukaryota</taxon>
        <taxon>Metazoa</taxon>
        <taxon>Ecdysozoa</taxon>
        <taxon>Arthropoda</taxon>
        <taxon>Hexapoda</taxon>
        <taxon>Insecta</taxon>
        <taxon>Pterygota</taxon>
        <taxon>Neoptera</taxon>
        <taxon>Endopterygota</taxon>
        <taxon>Hymenoptera</taxon>
        <taxon>Apocrita</taxon>
        <taxon>Aculeata</taxon>
        <taxon>Formicoidea</taxon>
        <taxon>Formicidae</taxon>
        <taxon>Dorylinae</taxon>
        <taxon>Ooceraea</taxon>
    </lineage>
</organism>
<comment type="caution">
    <text evidence="8">The sequence shown here is derived from an EMBL/GenBank/DDBJ whole genome shotgun (WGS) entry which is preliminary data.</text>
</comment>
<comment type="similarity">
    <text evidence="2">Belongs to the HOP2 family.</text>
</comment>
<keyword evidence="6" id="KW-0175">Coiled coil</keyword>
<dbReference type="InterPro" id="IPR036388">
    <property type="entry name" value="WH-like_DNA-bd_sf"/>
</dbReference>
<dbReference type="EMBL" id="QOIP01000001">
    <property type="protein sequence ID" value="RLU27038.1"/>
    <property type="molecule type" value="Genomic_DNA"/>
</dbReference>
<evidence type="ECO:0000313" key="8">
    <source>
        <dbReference type="EMBL" id="RLU27038.1"/>
    </source>
</evidence>
<comment type="subcellular location">
    <subcellularLocation>
        <location evidence="1">Nucleus</location>
    </subcellularLocation>
</comment>
<dbReference type="GO" id="GO:0010774">
    <property type="term" value="P:meiotic strand invasion involved in reciprocal meiotic recombination"/>
    <property type="evidence" value="ECO:0007669"/>
    <property type="project" value="TreeGrafter"/>
</dbReference>
<dbReference type="GO" id="GO:0000709">
    <property type="term" value="P:meiotic joint molecule formation"/>
    <property type="evidence" value="ECO:0007669"/>
    <property type="project" value="TreeGrafter"/>
</dbReference>
<evidence type="ECO:0000256" key="2">
    <source>
        <dbReference type="ARBA" id="ARBA00007922"/>
    </source>
</evidence>
<evidence type="ECO:0000256" key="4">
    <source>
        <dbReference type="ARBA" id="ARBA00023242"/>
    </source>
</evidence>
<dbReference type="Pfam" id="PF07106">
    <property type="entry name" value="WHD_TBPIP"/>
    <property type="match status" value="1"/>
</dbReference>
<evidence type="ECO:0000256" key="1">
    <source>
        <dbReference type="ARBA" id="ARBA00004123"/>
    </source>
</evidence>
<keyword evidence="5" id="KW-0469">Meiosis</keyword>
<evidence type="ECO:0000256" key="3">
    <source>
        <dbReference type="ARBA" id="ARBA00023172"/>
    </source>
</evidence>
<evidence type="ECO:0000256" key="6">
    <source>
        <dbReference type="SAM" id="Coils"/>
    </source>
</evidence>
<dbReference type="GO" id="GO:0120231">
    <property type="term" value="C:DNA recombinase auxiliary factor complex"/>
    <property type="evidence" value="ECO:0007669"/>
    <property type="project" value="TreeGrafter"/>
</dbReference>
<gene>
    <name evidence="8" type="ORF">DMN91_000837</name>
</gene>
<evidence type="ECO:0000313" key="9">
    <source>
        <dbReference type="Proteomes" id="UP000279307"/>
    </source>
</evidence>
<feature type="domain" description="Homologous-pairing protein 2 winged helix" evidence="7">
    <location>
        <begin position="10"/>
        <end position="67"/>
    </location>
</feature>
<dbReference type="PANTHER" id="PTHR15938">
    <property type="entry name" value="TBP-1 INTERACTING PROTEIN"/>
    <property type="match status" value="1"/>
</dbReference>
<dbReference type="PANTHER" id="PTHR15938:SF0">
    <property type="entry name" value="HOMOLOGOUS-PAIRING PROTEIN 2 HOMOLOG"/>
    <property type="match status" value="1"/>
</dbReference>
<reference evidence="8 9" key="1">
    <citation type="journal article" date="2018" name="Genome Res.">
        <title>The genomic architecture and molecular evolution of ant odorant receptors.</title>
        <authorList>
            <person name="McKenzie S.K."/>
            <person name="Kronauer D.J.C."/>
        </authorList>
    </citation>
    <scope>NUCLEOTIDE SEQUENCE [LARGE SCALE GENOMIC DNA]</scope>
    <source>
        <strain evidence="8">Clonal line C1</strain>
    </source>
</reference>
<feature type="coiled-coil region" evidence="6">
    <location>
        <begin position="143"/>
        <end position="170"/>
    </location>
</feature>
<dbReference type="GO" id="GO:0003690">
    <property type="term" value="F:double-stranded DNA binding"/>
    <property type="evidence" value="ECO:0007669"/>
    <property type="project" value="TreeGrafter"/>
</dbReference>
<evidence type="ECO:0000256" key="5">
    <source>
        <dbReference type="ARBA" id="ARBA00023254"/>
    </source>
</evidence>
<evidence type="ECO:0000259" key="7">
    <source>
        <dbReference type="Pfam" id="PF07106"/>
    </source>
</evidence>
<dbReference type="Gene3D" id="1.10.10.10">
    <property type="entry name" value="Winged helix-like DNA-binding domain superfamily/Winged helix DNA-binding domain"/>
    <property type="match status" value="1"/>
</dbReference>
<dbReference type="GO" id="GO:0000794">
    <property type="term" value="C:condensed nuclear chromosome"/>
    <property type="evidence" value="ECO:0007669"/>
    <property type="project" value="TreeGrafter"/>
</dbReference>
<keyword evidence="4" id="KW-0539">Nucleus</keyword>
<protein>
    <recommendedName>
        <fullName evidence="7">Homologous-pairing protein 2 winged helix domain-containing protein</fullName>
    </recommendedName>
</protein>
<keyword evidence="3" id="KW-0233">DNA recombination</keyword>